<dbReference type="InterPro" id="IPR000873">
    <property type="entry name" value="AMP-dep_synth/lig_dom"/>
</dbReference>
<proteinExistence type="predicted"/>
<dbReference type="Proteomes" id="UP001499854">
    <property type="component" value="Unassembled WGS sequence"/>
</dbReference>
<dbReference type="PANTHER" id="PTHR45527">
    <property type="entry name" value="NONRIBOSOMAL PEPTIDE SYNTHETASE"/>
    <property type="match status" value="1"/>
</dbReference>
<keyword evidence="3" id="KW-1185">Reference proteome</keyword>
<feature type="domain" description="AMP-dependent synthetase/ligase" evidence="1">
    <location>
        <begin position="15"/>
        <end position="153"/>
    </location>
</feature>
<accession>A0ABN2T3S0</accession>
<evidence type="ECO:0000259" key="1">
    <source>
        <dbReference type="Pfam" id="PF00501"/>
    </source>
</evidence>
<dbReference type="SUPFAM" id="SSF56801">
    <property type="entry name" value="Acetyl-CoA synthetase-like"/>
    <property type="match status" value="1"/>
</dbReference>
<dbReference type="RefSeq" id="WP_344661699.1">
    <property type="nucleotide sequence ID" value="NZ_BAAAQM010000058.1"/>
</dbReference>
<gene>
    <name evidence="2" type="ORF">GCM10009838_72500</name>
</gene>
<organism evidence="2 3">
    <name type="scientific">Catenulispora subtropica</name>
    <dbReference type="NCBI Taxonomy" id="450798"/>
    <lineage>
        <taxon>Bacteria</taxon>
        <taxon>Bacillati</taxon>
        <taxon>Actinomycetota</taxon>
        <taxon>Actinomycetes</taxon>
        <taxon>Catenulisporales</taxon>
        <taxon>Catenulisporaceae</taxon>
        <taxon>Catenulispora</taxon>
    </lineage>
</organism>
<dbReference type="PANTHER" id="PTHR45527:SF1">
    <property type="entry name" value="FATTY ACID SYNTHASE"/>
    <property type="match status" value="1"/>
</dbReference>
<dbReference type="Pfam" id="PF00501">
    <property type="entry name" value="AMP-binding"/>
    <property type="match status" value="1"/>
</dbReference>
<sequence>MMLEAHSPLIHELVAEHAARQPDAVALSLGDTTATYQRLHFVADGFAAKMRTHGVRPGEVVAVLMHRTPRLVVALLAVLRAGAAYLALDPEDSEARHAELVRGAGVRFLVSDLEDGLPVGLKVLTPETPVAEGATDPGAPNQTSDSPAYISYSADQSAGTPVSHRALAEFVTRPNGLVLGADASAVALWAPLVRGGHLAMADMPALTGR</sequence>
<dbReference type="EMBL" id="BAAAQM010000058">
    <property type="protein sequence ID" value="GAA1996824.1"/>
    <property type="molecule type" value="Genomic_DNA"/>
</dbReference>
<name>A0ABN2T3S0_9ACTN</name>
<comment type="caution">
    <text evidence="2">The sequence shown here is derived from an EMBL/GenBank/DDBJ whole genome shotgun (WGS) entry which is preliminary data.</text>
</comment>
<evidence type="ECO:0000313" key="3">
    <source>
        <dbReference type="Proteomes" id="UP001499854"/>
    </source>
</evidence>
<protein>
    <recommendedName>
        <fullName evidence="1">AMP-dependent synthetase/ligase domain-containing protein</fullName>
    </recommendedName>
</protein>
<dbReference type="Gene3D" id="3.40.50.12780">
    <property type="entry name" value="N-terminal domain of ligase-like"/>
    <property type="match status" value="1"/>
</dbReference>
<dbReference type="InterPro" id="IPR042099">
    <property type="entry name" value="ANL_N_sf"/>
</dbReference>
<reference evidence="2 3" key="1">
    <citation type="journal article" date="2019" name="Int. J. Syst. Evol. Microbiol.">
        <title>The Global Catalogue of Microorganisms (GCM) 10K type strain sequencing project: providing services to taxonomists for standard genome sequencing and annotation.</title>
        <authorList>
            <consortium name="The Broad Institute Genomics Platform"/>
            <consortium name="The Broad Institute Genome Sequencing Center for Infectious Disease"/>
            <person name="Wu L."/>
            <person name="Ma J."/>
        </authorList>
    </citation>
    <scope>NUCLEOTIDE SEQUENCE [LARGE SCALE GENOMIC DNA]</scope>
    <source>
        <strain evidence="2 3">JCM 16013</strain>
    </source>
</reference>
<evidence type="ECO:0000313" key="2">
    <source>
        <dbReference type="EMBL" id="GAA1996824.1"/>
    </source>
</evidence>